<dbReference type="EMBL" id="JAUKUD010000001">
    <property type="protein sequence ID" value="KAK0753639.1"/>
    <property type="molecule type" value="Genomic_DNA"/>
</dbReference>
<dbReference type="InterPro" id="IPR046497">
    <property type="entry name" value="DUF6590"/>
</dbReference>
<evidence type="ECO:0000259" key="1">
    <source>
        <dbReference type="Pfam" id="PF20233"/>
    </source>
</evidence>
<protein>
    <recommendedName>
        <fullName evidence="1">DUF6590 domain-containing protein</fullName>
    </recommendedName>
</protein>
<accession>A0AA40F9E2</accession>
<feature type="domain" description="DUF6590" evidence="1">
    <location>
        <begin position="10"/>
        <end position="161"/>
    </location>
</feature>
<evidence type="ECO:0000313" key="3">
    <source>
        <dbReference type="Proteomes" id="UP001172155"/>
    </source>
</evidence>
<gene>
    <name evidence="2" type="ORF">B0T18DRAFT_313891</name>
</gene>
<dbReference type="Pfam" id="PF20233">
    <property type="entry name" value="DUF6590"/>
    <property type="match status" value="1"/>
</dbReference>
<dbReference type="Proteomes" id="UP001172155">
    <property type="component" value="Unassembled WGS sequence"/>
</dbReference>
<sequence length="170" mass="19284">PVFQVVKKPKRFFSAGRIFKTPWFEPAGTGGSGQPPDREWRDACPAFHSTKPMAKFRWFVVVRFRPSYTLCFSITTFGGPGGAAYDRPMDFVVLHKAEIEAPDPYEEEGITRNPLKVIIEEGEQYISPLARLDCGRVYTVENNLRVLKIGRIHADSLPALEEYYQESVLA</sequence>
<dbReference type="AlphaFoldDB" id="A0AA40F9E2"/>
<evidence type="ECO:0000313" key="2">
    <source>
        <dbReference type="EMBL" id="KAK0753639.1"/>
    </source>
</evidence>
<comment type="caution">
    <text evidence="2">The sequence shown here is derived from an EMBL/GenBank/DDBJ whole genome shotgun (WGS) entry which is preliminary data.</text>
</comment>
<keyword evidence="3" id="KW-1185">Reference proteome</keyword>
<name>A0AA40F9E2_9PEZI</name>
<proteinExistence type="predicted"/>
<organism evidence="2 3">
    <name type="scientific">Schizothecium vesticola</name>
    <dbReference type="NCBI Taxonomy" id="314040"/>
    <lineage>
        <taxon>Eukaryota</taxon>
        <taxon>Fungi</taxon>
        <taxon>Dikarya</taxon>
        <taxon>Ascomycota</taxon>
        <taxon>Pezizomycotina</taxon>
        <taxon>Sordariomycetes</taxon>
        <taxon>Sordariomycetidae</taxon>
        <taxon>Sordariales</taxon>
        <taxon>Schizotheciaceae</taxon>
        <taxon>Schizothecium</taxon>
    </lineage>
</organism>
<feature type="non-terminal residue" evidence="2">
    <location>
        <position position="1"/>
    </location>
</feature>
<reference evidence="2" key="1">
    <citation type="submission" date="2023-06" db="EMBL/GenBank/DDBJ databases">
        <title>Genome-scale phylogeny and comparative genomics of the fungal order Sordariales.</title>
        <authorList>
            <consortium name="Lawrence Berkeley National Laboratory"/>
            <person name="Hensen N."/>
            <person name="Bonometti L."/>
            <person name="Westerberg I."/>
            <person name="Brannstrom I.O."/>
            <person name="Guillou S."/>
            <person name="Cros-Aarteil S."/>
            <person name="Calhoun S."/>
            <person name="Haridas S."/>
            <person name="Kuo A."/>
            <person name="Mondo S."/>
            <person name="Pangilinan J."/>
            <person name="Riley R."/>
            <person name="LaButti K."/>
            <person name="Andreopoulos B."/>
            <person name="Lipzen A."/>
            <person name="Chen C."/>
            <person name="Yanf M."/>
            <person name="Daum C."/>
            <person name="Ng V."/>
            <person name="Clum A."/>
            <person name="Steindorff A."/>
            <person name="Ohm R."/>
            <person name="Martin F."/>
            <person name="Silar P."/>
            <person name="Natvig D."/>
            <person name="Lalanne C."/>
            <person name="Gautier V."/>
            <person name="Ament-velasquez S.L."/>
            <person name="Kruys A."/>
            <person name="Hutchinson M.I."/>
            <person name="Powell A.J."/>
            <person name="Barry K."/>
            <person name="Miller A.N."/>
            <person name="Grigoriev I.V."/>
            <person name="Debuchy R."/>
            <person name="Gladieux P."/>
            <person name="Thoren M.H."/>
            <person name="Johannesson H."/>
        </authorList>
    </citation>
    <scope>NUCLEOTIDE SEQUENCE</scope>
    <source>
        <strain evidence="2">SMH3187-1</strain>
    </source>
</reference>